<keyword evidence="1" id="KW-0175">Coiled coil</keyword>
<keyword evidence="4" id="KW-1185">Reference proteome</keyword>
<protein>
    <submittedName>
        <fullName evidence="3">DUF4407 domain-containing protein</fullName>
    </submittedName>
</protein>
<name>A0ABN3Q9U9_9ACTN</name>
<keyword evidence="2" id="KW-0472">Membrane</keyword>
<gene>
    <name evidence="3" type="ORF">GCM10010411_65480</name>
</gene>
<feature type="transmembrane region" description="Helical" evidence="2">
    <location>
        <begin position="112"/>
        <end position="132"/>
    </location>
</feature>
<dbReference type="RefSeq" id="WP_344546345.1">
    <property type="nucleotide sequence ID" value="NZ_BAAATD010000010.1"/>
</dbReference>
<sequence>MGTDRAQARIDPYRPAPPDNSFARRLRALAGVREEILDWVPEERPRYTRLGAVVLVAGCLAGLSMLAALVKVWSLPWPLLLPIAAFWGWVIATIDGWLVASTHGTGSRLRAFVPRLVLSVVIGIVIAEPLVLRVFQPAIHQQVRETRATEVIAYESLLKTCNRPDGAQADQDKCADHLLSVAGAPEGQWEKLRQARRERGWLAASIERDRKEARRLGSLARAECGGSRGAEFSGIPGVGPNCRDNRTQRDAFIATSRLPEREKQLAALDRTIESLTQQLGSDTQVYGQQLTAAIEKKVDERRRAQEQIGLLEEHDALGTLSSQSILVFAAPWFLRALLILVDCLPVLIKRLGGTTYYDHLVTRQLDTALNLHEITDGLRHESGTIDNVIRTKQLKHEREARLKEIERFHEVREQAELDDDIDDLARRLGWQRPVA</sequence>
<dbReference type="Pfam" id="PF14362">
    <property type="entry name" value="DUF4407"/>
    <property type="match status" value="1"/>
</dbReference>
<evidence type="ECO:0000313" key="3">
    <source>
        <dbReference type="EMBL" id="GAA2620541.1"/>
    </source>
</evidence>
<evidence type="ECO:0000313" key="4">
    <source>
        <dbReference type="Proteomes" id="UP001501509"/>
    </source>
</evidence>
<feature type="coiled-coil region" evidence="1">
    <location>
        <begin position="258"/>
        <end position="314"/>
    </location>
</feature>
<accession>A0ABN3Q9U9</accession>
<feature type="transmembrane region" description="Helical" evidence="2">
    <location>
        <begin position="79"/>
        <end position="100"/>
    </location>
</feature>
<keyword evidence="2" id="KW-0812">Transmembrane</keyword>
<dbReference type="EMBL" id="BAAATD010000010">
    <property type="protein sequence ID" value="GAA2620541.1"/>
    <property type="molecule type" value="Genomic_DNA"/>
</dbReference>
<keyword evidence="2" id="KW-1133">Transmembrane helix</keyword>
<dbReference type="InterPro" id="IPR025519">
    <property type="entry name" value="DUF4407"/>
</dbReference>
<organism evidence="3 4">
    <name type="scientific">Actinomadura fulvescens</name>
    <dbReference type="NCBI Taxonomy" id="46160"/>
    <lineage>
        <taxon>Bacteria</taxon>
        <taxon>Bacillati</taxon>
        <taxon>Actinomycetota</taxon>
        <taxon>Actinomycetes</taxon>
        <taxon>Streptosporangiales</taxon>
        <taxon>Thermomonosporaceae</taxon>
        <taxon>Actinomadura</taxon>
    </lineage>
</organism>
<reference evidence="3 4" key="1">
    <citation type="journal article" date="2019" name="Int. J. Syst. Evol. Microbiol.">
        <title>The Global Catalogue of Microorganisms (GCM) 10K type strain sequencing project: providing services to taxonomists for standard genome sequencing and annotation.</title>
        <authorList>
            <consortium name="The Broad Institute Genomics Platform"/>
            <consortium name="The Broad Institute Genome Sequencing Center for Infectious Disease"/>
            <person name="Wu L."/>
            <person name="Ma J."/>
        </authorList>
    </citation>
    <scope>NUCLEOTIDE SEQUENCE [LARGE SCALE GENOMIC DNA]</scope>
    <source>
        <strain evidence="3 4">JCM 6833</strain>
    </source>
</reference>
<dbReference type="Proteomes" id="UP001501509">
    <property type="component" value="Unassembled WGS sequence"/>
</dbReference>
<evidence type="ECO:0000256" key="2">
    <source>
        <dbReference type="SAM" id="Phobius"/>
    </source>
</evidence>
<evidence type="ECO:0000256" key="1">
    <source>
        <dbReference type="SAM" id="Coils"/>
    </source>
</evidence>
<comment type="caution">
    <text evidence="3">The sequence shown here is derived from an EMBL/GenBank/DDBJ whole genome shotgun (WGS) entry which is preliminary data.</text>
</comment>
<proteinExistence type="predicted"/>
<feature type="transmembrane region" description="Helical" evidence="2">
    <location>
        <begin position="50"/>
        <end position="73"/>
    </location>
</feature>